<comment type="similarity">
    <text evidence="1">Belongs to the CdaR family.</text>
</comment>
<dbReference type="InterPro" id="IPR041522">
    <property type="entry name" value="CdaR_GGDEF"/>
</dbReference>
<dbReference type="EMBL" id="DSID01000186">
    <property type="protein sequence ID" value="HEX70074.1"/>
    <property type="molecule type" value="Genomic_DNA"/>
</dbReference>
<evidence type="ECO:0000259" key="3">
    <source>
        <dbReference type="Pfam" id="PF17853"/>
    </source>
</evidence>
<protein>
    <recommendedName>
        <fullName evidence="5">PucR family transcriptional regulator</fullName>
    </recommendedName>
</protein>
<evidence type="ECO:0000256" key="1">
    <source>
        <dbReference type="ARBA" id="ARBA00006754"/>
    </source>
</evidence>
<dbReference type="InterPro" id="IPR042070">
    <property type="entry name" value="PucR_C-HTH_sf"/>
</dbReference>
<dbReference type="Gene3D" id="1.10.10.2840">
    <property type="entry name" value="PucR C-terminal helix-turn-helix domain"/>
    <property type="match status" value="1"/>
</dbReference>
<organism evidence="4">
    <name type="scientific">Thermorudis sp</name>
    <dbReference type="NCBI Taxonomy" id="1969470"/>
    <lineage>
        <taxon>Bacteria</taxon>
        <taxon>Pseudomonadati</taxon>
        <taxon>Thermomicrobiota</taxon>
        <taxon>Thermomicrobia</taxon>
        <taxon>Thermomicrobia incertae sedis</taxon>
        <taxon>Thermorudis</taxon>
    </lineage>
</organism>
<accession>A0A7C3AR05</accession>
<dbReference type="AlphaFoldDB" id="A0A7C3AR05"/>
<evidence type="ECO:0000313" key="4">
    <source>
        <dbReference type="EMBL" id="HEX70074.1"/>
    </source>
</evidence>
<feature type="domain" description="PucR C-terminal helix-turn-helix" evidence="2">
    <location>
        <begin position="158"/>
        <end position="215"/>
    </location>
</feature>
<gene>
    <name evidence="4" type="ORF">ENP13_02360</name>
</gene>
<comment type="caution">
    <text evidence="4">The sequence shown here is derived from an EMBL/GenBank/DDBJ whole genome shotgun (WGS) entry which is preliminary data.</text>
</comment>
<dbReference type="PANTHER" id="PTHR33744">
    <property type="entry name" value="CARBOHYDRATE DIACID REGULATOR"/>
    <property type="match status" value="1"/>
</dbReference>
<feature type="domain" description="CdaR GGDEF-like" evidence="3">
    <location>
        <begin position="20"/>
        <end position="109"/>
    </location>
</feature>
<dbReference type="InterPro" id="IPR025736">
    <property type="entry name" value="PucR_C-HTH_dom"/>
</dbReference>
<dbReference type="Pfam" id="PF17853">
    <property type="entry name" value="GGDEF_2"/>
    <property type="match status" value="1"/>
</dbReference>
<proteinExistence type="inferred from homology"/>
<dbReference type="InterPro" id="IPR051448">
    <property type="entry name" value="CdaR-like_regulators"/>
</dbReference>
<dbReference type="Pfam" id="PF13556">
    <property type="entry name" value="HTH_30"/>
    <property type="match status" value="1"/>
</dbReference>
<name>A0A7C3AR05_9BACT</name>
<evidence type="ECO:0000259" key="2">
    <source>
        <dbReference type="Pfam" id="PF13556"/>
    </source>
</evidence>
<dbReference type="PANTHER" id="PTHR33744:SF1">
    <property type="entry name" value="DNA-BINDING TRANSCRIPTIONAL ACTIVATOR ADER"/>
    <property type="match status" value="1"/>
</dbReference>
<evidence type="ECO:0008006" key="5">
    <source>
        <dbReference type="Google" id="ProtNLM"/>
    </source>
</evidence>
<reference evidence="4" key="1">
    <citation type="journal article" date="2020" name="mSystems">
        <title>Genome- and Community-Level Interaction Insights into Carbon Utilization and Element Cycling Functions of Hydrothermarchaeota in Hydrothermal Sediment.</title>
        <authorList>
            <person name="Zhou Z."/>
            <person name="Liu Y."/>
            <person name="Xu W."/>
            <person name="Pan J."/>
            <person name="Luo Z.H."/>
            <person name="Li M."/>
        </authorList>
    </citation>
    <scope>NUCLEOTIDE SEQUENCE [LARGE SCALE GENOMIC DNA]</scope>
    <source>
        <strain evidence="4">SpSt-192</strain>
    </source>
</reference>
<sequence>MRRNAQLIIGSIVEFFHLPDDTICGYIGDGEIAVLKATSSQDLSNWTDDPAAGTTSPSWADLTALKRATRALLDKLHRETHSGISIGVGRYHPGIRGLARSYQDARTALYLGRRLFGPNRVHSLDEMGIAAFVGVPDERTKVDLALRLLSPLDQAPELLETLTTYFEEDCHPSRVASRLAVHRNTLAYRLDRIANLIGLDPRRFDDAVQIRLALLVRQLHTDAT</sequence>